<dbReference type="InterPro" id="IPR036318">
    <property type="entry name" value="FAD-bd_PCMH-like_sf"/>
</dbReference>
<dbReference type="RefSeq" id="WP_101753827.1">
    <property type="nucleotide sequence ID" value="NZ_CP025430.1"/>
</dbReference>
<dbReference type="Gene3D" id="3.30.43.10">
    <property type="entry name" value="Uridine Diphospho-n-acetylenolpyruvylglucosamine Reductase, domain 2"/>
    <property type="match status" value="1"/>
</dbReference>
<dbReference type="InterPro" id="IPR002346">
    <property type="entry name" value="Mopterin_DH_FAD-bd"/>
</dbReference>
<evidence type="ECO:0000313" key="5">
    <source>
        <dbReference type="Proteomes" id="UP000234530"/>
    </source>
</evidence>
<gene>
    <name evidence="4" type="ORF">CX676_18220</name>
</gene>
<proteinExistence type="predicted"/>
<keyword evidence="1" id="KW-0285">Flavoprotein</keyword>
<dbReference type="EMBL" id="CP025430">
    <property type="protein sequence ID" value="AUH65855.1"/>
    <property type="molecule type" value="Genomic_DNA"/>
</dbReference>
<dbReference type="SUPFAM" id="SSF55447">
    <property type="entry name" value="CO dehydrogenase flavoprotein C-terminal domain-like"/>
    <property type="match status" value="1"/>
</dbReference>
<dbReference type="PANTHER" id="PTHR42659">
    <property type="entry name" value="XANTHINE DEHYDROGENASE SUBUNIT C-RELATED"/>
    <property type="match status" value="1"/>
</dbReference>
<dbReference type="Proteomes" id="UP000234530">
    <property type="component" value="Chromosome"/>
</dbReference>
<dbReference type="KEGG" id="pzh:CX676_18220"/>
<dbReference type="AlphaFoldDB" id="A0A2H5F2T4"/>
<feature type="domain" description="FAD-binding PCMH-type" evidence="3">
    <location>
        <begin position="1"/>
        <end position="220"/>
    </location>
</feature>
<dbReference type="InterPro" id="IPR051312">
    <property type="entry name" value="Diverse_Substr_Oxidored"/>
</dbReference>
<reference evidence="4 5" key="1">
    <citation type="journal article" date="2013" name="Antonie Van Leeuwenhoek">
        <title>Paracoccus zhejiangensis sp. nov., isolated from activated sludge in wastewater-treatment system.</title>
        <authorList>
            <person name="Wu Z.G."/>
            <person name="Zhang D.F."/>
            <person name="Liu Y.L."/>
            <person name="Wang F."/>
            <person name="Jiang X."/>
            <person name="Li C."/>
            <person name="Li S.P."/>
            <person name="Hong Q."/>
            <person name="Li W.J."/>
        </authorList>
    </citation>
    <scope>NUCLEOTIDE SEQUENCE [LARGE SCALE GENOMIC DNA]</scope>
    <source>
        <strain evidence="4 5">J6</strain>
    </source>
</reference>
<evidence type="ECO:0000256" key="2">
    <source>
        <dbReference type="ARBA" id="ARBA00022827"/>
    </source>
</evidence>
<keyword evidence="2" id="KW-0274">FAD</keyword>
<evidence type="ECO:0000256" key="1">
    <source>
        <dbReference type="ARBA" id="ARBA00022630"/>
    </source>
</evidence>
<accession>A0A2H5F2T4</accession>
<dbReference type="SUPFAM" id="SSF56176">
    <property type="entry name" value="FAD-binding/transporter-associated domain-like"/>
    <property type="match status" value="1"/>
</dbReference>
<sequence length="331" mass="35545">MTPFDYTRAQDPTDALDQLTPGGRFLAGGTNLLDLMKLGIARPTRLVDINRLPLDRIEETGAGGLRIGAMVRNSDLAAHPLIRARYPFVAQALLAGASGQLRNMASTGGNLMQRVRCVYFQDLTTPCNKRDPGSGCPAREGFGRYNAIFDTEGDCIAAHPSDLCVPLAALEAVVVVQGHAGERRIPFADFHRLAGDTPERDSNLAEDELILAVELPALPFAARSHYRKIRERASYAFALVSVAAALELRDGVVQDIRLALGGVSHRPHRATLAEAALRGQPARRENFLAAIEKELAPARVTDANAYKLPMLRNAAVAMLAGLAGLSVGGRP</sequence>
<dbReference type="PANTHER" id="PTHR42659:SF1">
    <property type="entry name" value="OXIDOREDUCTASE"/>
    <property type="match status" value="1"/>
</dbReference>
<dbReference type="Pfam" id="PF03450">
    <property type="entry name" value="CO_deh_flav_C"/>
    <property type="match status" value="1"/>
</dbReference>
<dbReference type="GO" id="GO:0071949">
    <property type="term" value="F:FAD binding"/>
    <property type="evidence" value="ECO:0007669"/>
    <property type="project" value="InterPro"/>
</dbReference>
<evidence type="ECO:0000313" key="4">
    <source>
        <dbReference type="EMBL" id="AUH65855.1"/>
    </source>
</evidence>
<protein>
    <submittedName>
        <fullName evidence="4">Molybdopterin dehydrogenase</fullName>
    </submittedName>
</protein>
<keyword evidence="5" id="KW-1185">Reference proteome</keyword>
<evidence type="ECO:0000259" key="3">
    <source>
        <dbReference type="PROSITE" id="PS51387"/>
    </source>
</evidence>
<dbReference type="InterPro" id="IPR016166">
    <property type="entry name" value="FAD-bd_PCMH"/>
</dbReference>
<dbReference type="InterPro" id="IPR005107">
    <property type="entry name" value="CO_DH_flav_C"/>
</dbReference>
<dbReference type="Pfam" id="PF00941">
    <property type="entry name" value="FAD_binding_5"/>
    <property type="match status" value="1"/>
</dbReference>
<dbReference type="OrthoDB" id="9814706at2"/>
<dbReference type="Gene3D" id="3.30.465.10">
    <property type="match status" value="2"/>
</dbReference>
<dbReference type="InterPro" id="IPR036683">
    <property type="entry name" value="CO_DH_flav_C_dom_sf"/>
</dbReference>
<dbReference type="SMART" id="SM01092">
    <property type="entry name" value="CO_deh_flav_C"/>
    <property type="match status" value="1"/>
</dbReference>
<dbReference type="InterPro" id="IPR016167">
    <property type="entry name" value="FAD-bd_PCMH_sub1"/>
</dbReference>
<organism evidence="4 5">
    <name type="scientific">Paracoccus zhejiangensis</name>
    <dbReference type="NCBI Taxonomy" id="1077935"/>
    <lineage>
        <taxon>Bacteria</taxon>
        <taxon>Pseudomonadati</taxon>
        <taxon>Pseudomonadota</taxon>
        <taxon>Alphaproteobacteria</taxon>
        <taxon>Rhodobacterales</taxon>
        <taxon>Paracoccaceae</taxon>
        <taxon>Paracoccus</taxon>
    </lineage>
</organism>
<dbReference type="GO" id="GO:0016491">
    <property type="term" value="F:oxidoreductase activity"/>
    <property type="evidence" value="ECO:0007669"/>
    <property type="project" value="InterPro"/>
</dbReference>
<dbReference type="Gene3D" id="3.30.390.50">
    <property type="entry name" value="CO dehydrogenase flavoprotein, C-terminal domain"/>
    <property type="match status" value="1"/>
</dbReference>
<dbReference type="InterPro" id="IPR016169">
    <property type="entry name" value="FAD-bd_PCMH_sub2"/>
</dbReference>
<name>A0A2H5F2T4_9RHOB</name>
<dbReference type="PROSITE" id="PS51387">
    <property type="entry name" value="FAD_PCMH"/>
    <property type="match status" value="1"/>
</dbReference>